<dbReference type="GO" id="GO:0003824">
    <property type="term" value="F:catalytic activity"/>
    <property type="evidence" value="ECO:0007669"/>
    <property type="project" value="InterPro"/>
</dbReference>
<dbReference type="RefSeq" id="WP_150555477.1">
    <property type="nucleotide sequence ID" value="NZ_CABPSC010000006.1"/>
</dbReference>
<keyword evidence="5" id="KW-0411">Iron-sulfur</keyword>
<dbReference type="Pfam" id="PF04055">
    <property type="entry name" value="Radical_SAM"/>
    <property type="match status" value="1"/>
</dbReference>
<evidence type="ECO:0000256" key="4">
    <source>
        <dbReference type="ARBA" id="ARBA00023004"/>
    </source>
</evidence>
<dbReference type="PROSITE" id="PS51918">
    <property type="entry name" value="RADICAL_SAM"/>
    <property type="match status" value="1"/>
</dbReference>
<dbReference type="GO" id="GO:0051536">
    <property type="term" value="F:iron-sulfur cluster binding"/>
    <property type="evidence" value="ECO:0007669"/>
    <property type="project" value="UniProtKB-KW"/>
</dbReference>
<dbReference type="Gene3D" id="3.20.20.70">
    <property type="entry name" value="Aldolase class I"/>
    <property type="match status" value="1"/>
</dbReference>
<feature type="domain" description="Radical SAM core" evidence="6">
    <location>
        <begin position="4"/>
        <end position="225"/>
    </location>
</feature>
<gene>
    <name evidence="7" type="ORF">PNO31109_02022</name>
</gene>
<evidence type="ECO:0000256" key="1">
    <source>
        <dbReference type="ARBA" id="ARBA00001966"/>
    </source>
</evidence>
<dbReference type="InterPro" id="IPR058240">
    <property type="entry name" value="rSAM_sf"/>
</dbReference>
<dbReference type="SFLD" id="SFLDS00029">
    <property type="entry name" value="Radical_SAM"/>
    <property type="match status" value="1"/>
</dbReference>
<dbReference type="SUPFAM" id="SSF102114">
    <property type="entry name" value="Radical SAM enzymes"/>
    <property type="match status" value="1"/>
</dbReference>
<keyword evidence="2" id="KW-0949">S-adenosyl-L-methionine</keyword>
<comment type="cofactor">
    <cofactor evidence="1">
        <name>[4Fe-4S] cluster</name>
        <dbReference type="ChEBI" id="CHEBI:49883"/>
    </cofactor>
</comment>
<accession>A0A5E4UH01</accession>
<dbReference type="GO" id="GO:0046872">
    <property type="term" value="F:metal ion binding"/>
    <property type="evidence" value="ECO:0007669"/>
    <property type="project" value="UniProtKB-KW"/>
</dbReference>
<sequence length="261" mass="28634">MLPLPVPQTISLSITTDCSSRCPHCYLVETDQLGRRRLSLDSVTAVLDDGAKHGVYLVIVSGGDPLLHPDIEPILRSIRAHRMLPLLEISGDRLSPEHLRMLVELGIPCVQVSLDAASAPFHDGRRGKGHFDAVHKNVRRLQRNGILVNLALCLGMENRCELIPLLTHAHKHGFNNIKLAFYGQVGPVAGAQTIPEVERRTLLKQAHEFAKSHGMGERIIAPGYSLSAAAPLATAFRGRPPQQVLHHSPEMLTNRHATLHA</sequence>
<evidence type="ECO:0000259" key="6">
    <source>
        <dbReference type="PROSITE" id="PS51918"/>
    </source>
</evidence>
<keyword evidence="8" id="KW-1185">Reference proteome</keyword>
<evidence type="ECO:0000256" key="2">
    <source>
        <dbReference type="ARBA" id="ARBA00022691"/>
    </source>
</evidence>
<dbReference type="PANTHER" id="PTHR11228:SF7">
    <property type="entry name" value="PQQA PEPTIDE CYCLASE"/>
    <property type="match status" value="1"/>
</dbReference>
<dbReference type="InterPro" id="IPR013785">
    <property type="entry name" value="Aldolase_TIM"/>
</dbReference>
<name>A0A5E4UH01_9BURK</name>
<dbReference type="Proteomes" id="UP000367825">
    <property type="component" value="Unassembled WGS sequence"/>
</dbReference>
<keyword evidence="4" id="KW-0408">Iron</keyword>
<dbReference type="InterPro" id="IPR006638">
    <property type="entry name" value="Elp3/MiaA/NifB-like_rSAM"/>
</dbReference>
<dbReference type="InterPro" id="IPR050377">
    <property type="entry name" value="Radical_SAM_PqqE_MftC-like"/>
</dbReference>
<dbReference type="EMBL" id="CABPSC010000006">
    <property type="protein sequence ID" value="VVD99131.1"/>
    <property type="molecule type" value="Genomic_DNA"/>
</dbReference>
<proteinExistence type="predicted"/>
<dbReference type="InterPro" id="IPR007197">
    <property type="entry name" value="rSAM"/>
</dbReference>
<reference evidence="7 8" key="1">
    <citation type="submission" date="2019-08" db="EMBL/GenBank/DDBJ databases">
        <authorList>
            <person name="Peeters C."/>
        </authorList>
    </citation>
    <scope>NUCLEOTIDE SEQUENCE [LARGE SCALE GENOMIC DNA]</scope>
    <source>
        <strain evidence="7 8">LMG 31109</strain>
    </source>
</reference>
<evidence type="ECO:0000313" key="8">
    <source>
        <dbReference type="Proteomes" id="UP000367825"/>
    </source>
</evidence>
<dbReference type="PANTHER" id="PTHR11228">
    <property type="entry name" value="RADICAL SAM DOMAIN PROTEIN"/>
    <property type="match status" value="1"/>
</dbReference>
<evidence type="ECO:0000256" key="3">
    <source>
        <dbReference type="ARBA" id="ARBA00022723"/>
    </source>
</evidence>
<protein>
    <submittedName>
        <fullName evidence="7">Coenzyme PQQ synthesis protein E</fullName>
    </submittedName>
</protein>
<organism evidence="7 8">
    <name type="scientific">Pandoraea nosoerga</name>
    <dbReference type="NCBI Taxonomy" id="2508296"/>
    <lineage>
        <taxon>Bacteria</taxon>
        <taxon>Pseudomonadati</taxon>
        <taxon>Pseudomonadota</taxon>
        <taxon>Betaproteobacteria</taxon>
        <taxon>Burkholderiales</taxon>
        <taxon>Burkholderiaceae</taxon>
        <taxon>Pandoraea</taxon>
    </lineage>
</organism>
<evidence type="ECO:0000313" key="7">
    <source>
        <dbReference type="EMBL" id="VVD99131.1"/>
    </source>
</evidence>
<dbReference type="SMART" id="SM00729">
    <property type="entry name" value="Elp3"/>
    <property type="match status" value="1"/>
</dbReference>
<dbReference type="CDD" id="cd01335">
    <property type="entry name" value="Radical_SAM"/>
    <property type="match status" value="1"/>
</dbReference>
<keyword evidence="3" id="KW-0479">Metal-binding</keyword>
<dbReference type="AlphaFoldDB" id="A0A5E4UH01"/>
<dbReference type="SFLD" id="SFLDG01067">
    <property type="entry name" value="SPASM/twitch_domain_containing"/>
    <property type="match status" value="1"/>
</dbReference>
<evidence type="ECO:0000256" key="5">
    <source>
        <dbReference type="ARBA" id="ARBA00023014"/>
    </source>
</evidence>
<dbReference type="OrthoDB" id="9782387at2"/>